<dbReference type="GeneID" id="93177633"/>
<gene>
    <name evidence="2" type="ORF">GA0061099_1005435</name>
</gene>
<reference evidence="2 3" key="1">
    <citation type="submission" date="2016-08" db="EMBL/GenBank/DDBJ databases">
        <authorList>
            <person name="Seilhamer J.J."/>
        </authorList>
    </citation>
    <scope>NUCLEOTIDE SEQUENCE [LARGE SCALE GENOMIC DNA]</scope>
    <source>
        <strain evidence="2 3">CCBAU 10071</strain>
    </source>
</reference>
<dbReference type="EMBL" id="FMAE01000005">
    <property type="protein sequence ID" value="SCB36171.1"/>
    <property type="molecule type" value="Genomic_DNA"/>
</dbReference>
<evidence type="ECO:0000313" key="2">
    <source>
        <dbReference type="EMBL" id="SCB36171.1"/>
    </source>
</evidence>
<name>A0A1C3W8F8_9BRAD</name>
<evidence type="ECO:0000313" key="3">
    <source>
        <dbReference type="Proteomes" id="UP000183174"/>
    </source>
</evidence>
<feature type="compositionally biased region" description="Acidic residues" evidence="1">
    <location>
        <begin position="29"/>
        <end position="51"/>
    </location>
</feature>
<proteinExistence type="predicted"/>
<evidence type="ECO:0000256" key="1">
    <source>
        <dbReference type="SAM" id="MobiDB-lite"/>
    </source>
</evidence>
<dbReference type="AlphaFoldDB" id="A0A1C3W8F8"/>
<dbReference type="Proteomes" id="UP000183174">
    <property type="component" value="Unassembled WGS sequence"/>
</dbReference>
<feature type="region of interest" description="Disordered" evidence="1">
    <location>
        <begin position="17"/>
        <end position="61"/>
    </location>
</feature>
<organism evidence="2 3">
    <name type="scientific">Bradyrhizobium yuanmingense</name>
    <dbReference type="NCBI Taxonomy" id="108015"/>
    <lineage>
        <taxon>Bacteria</taxon>
        <taxon>Pseudomonadati</taxon>
        <taxon>Pseudomonadota</taxon>
        <taxon>Alphaproteobacteria</taxon>
        <taxon>Hyphomicrobiales</taxon>
        <taxon>Nitrobacteraceae</taxon>
        <taxon>Bradyrhizobium</taxon>
    </lineage>
</organism>
<accession>A0A1C3W8F8</accession>
<dbReference type="RefSeq" id="WP_036025247.1">
    <property type="nucleotide sequence ID" value="NZ_CP104173.1"/>
</dbReference>
<protein>
    <submittedName>
        <fullName evidence="2">Uncharacterized protein</fullName>
    </submittedName>
</protein>
<sequence length="61" mass="7180">MKQHTSEAFSTTARKLLMRMRIVMPPRDPDEDEEDEDEEDEDEDEQDDADEPAVVREPDED</sequence>